<gene>
    <name evidence="2" type="ORF">V6M85_03185</name>
</gene>
<sequence length="339" mass="38747">MEVDFAYMVIQNGSIAYPSNFYVFDRAFIKIPNVESSYIIINDSTTPREYLNSTYYLCGNLLGAELVWGGRDDGEFTTFTNMSSYLSLYYNNQGVWTPFNVIYTYGNDTEESADNLVVSLAKNGYVYVTIGNLNPKLLTSHFSPPLSFAYADIYCDIPFYVNGTLTNEFKGYVTFPVTLSFITNYTANSSAFAIYNGENITLEPSYRPIIYSFKPNYTWYYLVKINSSFPVYINGVNTNEMWVKKGSVVVLNADIPSSDAGYFKGTYYLTLGQSVTVNQPIVENLVVIPKADLFTGILFFAVILIGILGFVAFRRRRKARKYRNWKSRRRTRGRRPYFD</sequence>
<accession>A0AAX4L2B4</accession>
<keyword evidence="1" id="KW-1133">Transmembrane helix</keyword>
<keyword evidence="3" id="KW-1185">Reference proteome</keyword>
<dbReference type="InterPro" id="IPR007981">
    <property type="entry name" value="Peptidase_A5"/>
</dbReference>
<evidence type="ECO:0000313" key="2">
    <source>
        <dbReference type="EMBL" id="WWQ61099.1"/>
    </source>
</evidence>
<evidence type="ECO:0000256" key="1">
    <source>
        <dbReference type="SAM" id="Phobius"/>
    </source>
</evidence>
<dbReference type="Pfam" id="PF05317">
    <property type="entry name" value="Thermopsin"/>
    <property type="match status" value="1"/>
</dbReference>
<dbReference type="AlphaFoldDB" id="A0AAX4L2B4"/>
<dbReference type="EC" id="3.4.23.-" evidence="2"/>
<name>A0AAX4L2B4_9CREN</name>
<proteinExistence type="predicted"/>
<feature type="transmembrane region" description="Helical" evidence="1">
    <location>
        <begin position="293"/>
        <end position="313"/>
    </location>
</feature>
<dbReference type="RefSeq" id="WP_338602894.1">
    <property type="nucleotide sequence ID" value="NZ_CP146016.1"/>
</dbReference>
<dbReference type="GO" id="GO:0008233">
    <property type="term" value="F:peptidase activity"/>
    <property type="evidence" value="ECO:0007669"/>
    <property type="project" value="UniProtKB-KW"/>
</dbReference>
<dbReference type="GeneID" id="89335739"/>
<reference evidence="2 3" key="1">
    <citation type="submission" date="2024-02" db="EMBL/GenBank/DDBJ databases">
        <title>STSV induces naive adaptation in Sulfolobus.</title>
        <authorList>
            <person name="Xiang X."/>
            <person name="Song M."/>
        </authorList>
    </citation>
    <scope>NUCLEOTIDE SEQUENCE [LARGE SCALE GENOMIC DNA]</scope>
    <source>
        <strain evidence="2 3">RT2</strain>
    </source>
</reference>
<keyword evidence="1" id="KW-0812">Transmembrane</keyword>
<keyword evidence="2" id="KW-0378">Hydrolase</keyword>
<evidence type="ECO:0000313" key="3">
    <source>
        <dbReference type="Proteomes" id="UP001432202"/>
    </source>
</evidence>
<dbReference type="Proteomes" id="UP001432202">
    <property type="component" value="Chromosome"/>
</dbReference>
<dbReference type="EMBL" id="CP146016">
    <property type="protein sequence ID" value="WWQ61099.1"/>
    <property type="molecule type" value="Genomic_DNA"/>
</dbReference>
<dbReference type="GO" id="GO:0006508">
    <property type="term" value="P:proteolysis"/>
    <property type="evidence" value="ECO:0007669"/>
    <property type="project" value="UniProtKB-KW"/>
</dbReference>
<organism evidence="2 3">
    <name type="scientific">Sulfolobus tengchongensis</name>
    <dbReference type="NCBI Taxonomy" id="207809"/>
    <lineage>
        <taxon>Archaea</taxon>
        <taxon>Thermoproteota</taxon>
        <taxon>Thermoprotei</taxon>
        <taxon>Sulfolobales</taxon>
        <taxon>Sulfolobaceae</taxon>
        <taxon>Sulfolobus</taxon>
    </lineage>
</organism>
<keyword evidence="1" id="KW-0472">Membrane</keyword>
<keyword evidence="2" id="KW-0645">Protease</keyword>
<protein>
    <submittedName>
        <fullName evidence="2">Thermopsin family protease</fullName>
        <ecNumber evidence="2">3.4.23.-</ecNumber>
    </submittedName>
</protein>